<gene>
    <name evidence="2" type="ORF">HAX54_021021</name>
</gene>
<accession>A0ABS8UUU2</accession>
<feature type="non-terminal residue" evidence="2">
    <location>
        <position position="1"/>
    </location>
</feature>
<evidence type="ECO:0000313" key="3">
    <source>
        <dbReference type="Proteomes" id="UP000823775"/>
    </source>
</evidence>
<feature type="compositionally biased region" description="Basic and acidic residues" evidence="1">
    <location>
        <begin position="26"/>
        <end position="37"/>
    </location>
</feature>
<evidence type="ECO:0000256" key="1">
    <source>
        <dbReference type="SAM" id="MobiDB-lite"/>
    </source>
</evidence>
<reference evidence="2 3" key="1">
    <citation type="journal article" date="2021" name="BMC Genomics">
        <title>Datura genome reveals duplications of psychoactive alkaloid biosynthetic genes and high mutation rate following tissue culture.</title>
        <authorList>
            <person name="Rajewski A."/>
            <person name="Carter-House D."/>
            <person name="Stajich J."/>
            <person name="Litt A."/>
        </authorList>
    </citation>
    <scope>NUCLEOTIDE SEQUENCE [LARGE SCALE GENOMIC DNA]</scope>
    <source>
        <strain evidence="2">AR-01</strain>
    </source>
</reference>
<proteinExistence type="predicted"/>
<name>A0ABS8UUU2_DATST</name>
<dbReference type="Proteomes" id="UP000823775">
    <property type="component" value="Unassembled WGS sequence"/>
</dbReference>
<protein>
    <submittedName>
        <fullName evidence="2">Uncharacterized protein</fullName>
    </submittedName>
</protein>
<organism evidence="2 3">
    <name type="scientific">Datura stramonium</name>
    <name type="common">Jimsonweed</name>
    <name type="synonym">Common thornapple</name>
    <dbReference type="NCBI Taxonomy" id="4076"/>
    <lineage>
        <taxon>Eukaryota</taxon>
        <taxon>Viridiplantae</taxon>
        <taxon>Streptophyta</taxon>
        <taxon>Embryophyta</taxon>
        <taxon>Tracheophyta</taxon>
        <taxon>Spermatophyta</taxon>
        <taxon>Magnoliopsida</taxon>
        <taxon>eudicotyledons</taxon>
        <taxon>Gunneridae</taxon>
        <taxon>Pentapetalae</taxon>
        <taxon>asterids</taxon>
        <taxon>lamiids</taxon>
        <taxon>Solanales</taxon>
        <taxon>Solanaceae</taxon>
        <taxon>Solanoideae</taxon>
        <taxon>Datureae</taxon>
        <taxon>Datura</taxon>
    </lineage>
</organism>
<dbReference type="EMBL" id="JACEIK010002521">
    <property type="protein sequence ID" value="MCD9637620.1"/>
    <property type="molecule type" value="Genomic_DNA"/>
</dbReference>
<keyword evidence="3" id="KW-1185">Reference proteome</keyword>
<evidence type="ECO:0000313" key="2">
    <source>
        <dbReference type="EMBL" id="MCD9637620.1"/>
    </source>
</evidence>
<feature type="region of interest" description="Disordered" evidence="1">
    <location>
        <begin position="1"/>
        <end position="40"/>
    </location>
</feature>
<feature type="compositionally biased region" description="Polar residues" evidence="1">
    <location>
        <begin position="1"/>
        <end position="21"/>
    </location>
</feature>
<sequence length="62" mass="7096">RTWSSSRSKSGYDTVPSSGQLESEEAYDRRRTADRPNHKTIPRVFKMVNGRETTQPLLCVIV</sequence>
<comment type="caution">
    <text evidence="2">The sequence shown here is derived from an EMBL/GenBank/DDBJ whole genome shotgun (WGS) entry which is preliminary data.</text>
</comment>